<dbReference type="RefSeq" id="WP_113978239.1">
    <property type="nucleotide sequence ID" value="NZ_QMEY01000001.1"/>
</dbReference>
<dbReference type="OrthoDB" id="5189918at2"/>
<dbReference type="Proteomes" id="UP000253303">
    <property type="component" value="Unassembled WGS sequence"/>
</dbReference>
<dbReference type="AlphaFoldDB" id="A0A366M734"/>
<comment type="caution">
    <text evidence="1">The sequence shown here is derived from an EMBL/GenBank/DDBJ whole genome shotgun (WGS) entry which is preliminary data.</text>
</comment>
<sequence length="109" mass="12205">MNLVLETRDQPNRTVHVGAVALTPAIDEDYWAYRVRLGERQAIVGFPKFGTIGIGFAVEEDWNANLPYTCDAERIYNHIAHNKGDDDISGEDCLTAIRMIQDAVKAERA</sequence>
<accession>A0A366M734</accession>
<keyword evidence="2" id="KW-1185">Reference proteome</keyword>
<organism evidence="1 2">
    <name type="scientific">Spongiactinospora rosea</name>
    <dbReference type="NCBI Taxonomy" id="2248750"/>
    <lineage>
        <taxon>Bacteria</taxon>
        <taxon>Bacillati</taxon>
        <taxon>Actinomycetota</taxon>
        <taxon>Actinomycetes</taxon>
        <taxon>Streptosporangiales</taxon>
        <taxon>Streptosporangiaceae</taxon>
        <taxon>Spongiactinospora</taxon>
    </lineage>
</organism>
<proteinExistence type="predicted"/>
<protein>
    <submittedName>
        <fullName evidence="1">Uncharacterized protein</fullName>
    </submittedName>
</protein>
<name>A0A366M734_9ACTN</name>
<evidence type="ECO:0000313" key="2">
    <source>
        <dbReference type="Proteomes" id="UP000253303"/>
    </source>
</evidence>
<gene>
    <name evidence="1" type="ORF">DP939_02190</name>
</gene>
<dbReference type="EMBL" id="QMEY01000001">
    <property type="protein sequence ID" value="RBQ21540.1"/>
    <property type="molecule type" value="Genomic_DNA"/>
</dbReference>
<reference evidence="1 2" key="1">
    <citation type="submission" date="2018-06" db="EMBL/GenBank/DDBJ databases">
        <title>Sphaerisporangium craniellae sp. nov., isolated from a marine sponge in the South China Sea.</title>
        <authorList>
            <person name="Li L."/>
        </authorList>
    </citation>
    <scope>NUCLEOTIDE SEQUENCE [LARGE SCALE GENOMIC DNA]</scope>
    <source>
        <strain evidence="1 2">LHW63015</strain>
    </source>
</reference>
<evidence type="ECO:0000313" key="1">
    <source>
        <dbReference type="EMBL" id="RBQ21540.1"/>
    </source>
</evidence>